<feature type="region of interest" description="Disordered" evidence="4">
    <location>
        <begin position="703"/>
        <end position="723"/>
    </location>
</feature>
<comment type="caution">
    <text evidence="7">The sequence shown here is derived from an EMBL/GenBank/DDBJ whole genome shotgun (WGS) entry which is preliminary data.</text>
</comment>
<feature type="compositionally biased region" description="Low complexity" evidence="4">
    <location>
        <begin position="160"/>
        <end position="197"/>
    </location>
</feature>
<feature type="compositionally biased region" description="Basic and acidic residues" evidence="4">
    <location>
        <begin position="1158"/>
        <end position="1167"/>
    </location>
</feature>
<dbReference type="InterPro" id="IPR003661">
    <property type="entry name" value="HisK_dim/P_dom"/>
</dbReference>
<name>A0AAD5KXC7_9FUNG</name>
<gene>
    <name evidence="7" type="ORF">BDA99DRAFT_495098</name>
</gene>
<feature type="region of interest" description="Disordered" evidence="4">
    <location>
        <begin position="579"/>
        <end position="612"/>
    </location>
</feature>
<dbReference type="InterPro" id="IPR036097">
    <property type="entry name" value="HisK_dim/P_sf"/>
</dbReference>
<dbReference type="InterPro" id="IPR011006">
    <property type="entry name" value="CheY-like_superfamily"/>
</dbReference>
<dbReference type="SMART" id="SM00387">
    <property type="entry name" value="HATPase_c"/>
    <property type="match status" value="1"/>
</dbReference>
<evidence type="ECO:0000259" key="5">
    <source>
        <dbReference type="PROSITE" id="PS50109"/>
    </source>
</evidence>
<feature type="region of interest" description="Disordered" evidence="4">
    <location>
        <begin position="143"/>
        <end position="197"/>
    </location>
</feature>
<proteinExistence type="predicted"/>
<dbReference type="Gene3D" id="1.10.287.130">
    <property type="match status" value="1"/>
</dbReference>
<feature type="compositionally biased region" description="Low complexity" evidence="4">
    <location>
        <begin position="1122"/>
        <end position="1133"/>
    </location>
</feature>
<reference evidence="7" key="2">
    <citation type="submission" date="2023-02" db="EMBL/GenBank/DDBJ databases">
        <authorList>
            <consortium name="DOE Joint Genome Institute"/>
            <person name="Mondo S.J."/>
            <person name="Chang Y."/>
            <person name="Wang Y."/>
            <person name="Ahrendt S."/>
            <person name="Andreopoulos W."/>
            <person name="Barry K."/>
            <person name="Beard J."/>
            <person name="Benny G.L."/>
            <person name="Blankenship S."/>
            <person name="Bonito G."/>
            <person name="Cuomo C."/>
            <person name="Desiro A."/>
            <person name="Gervers K.A."/>
            <person name="Hundley H."/>
            <person name="Kuo A."/>
            <person name="LaButti K."/>
            <person name="Lang B.F."/>
            <person name="Lipzen A."/>
            <person name="O'Donnell K."/>
            <person name="Pangilinan J."/>
            <person name="Reynolds N."/>
            <person name="Sandor L."/>
            <person name="Smith M.W."/>
            <person name="Tsang A."/>
            <person name="Grigoriev I.V."/>
            <person name="Stajich J.E."/>
            <person name="Spatafora J.W."/>
        </authorList>
    </citation>
    <scope>NUCLEOTIDE SEQUENCE</scope>
    <source>
        <strain evidence="7">RSA 2281</strain>
    </source>
</reference>
<protein>
    <recommendedName>
        <fullName evidence="9">Histidine kinase</fullName>
    </recommendedName>
</protein>
<dbReference type="InterPro" id="IPR004358">
    <property type="entry name" value="Sig_transdc_His_kin-like_C"/>
</dbReference>
<dbReference type="PRINTS" id="PR00344">
    <property type="entry name" value="BCTRLSENSOR"/>
</dbReference>
<organism evidence="7 8">
    <name type="scientific">Phascolomyces articulosus</name>
    <dbReference type="NCBI Taxonomy" id="60185"/>
    <lineage>
        <taxon>Eukaryota</taxon>
        <taxon>Fungi</taxon>
        <taxon>Fungi incertae sedis</taxon>
        <taxon>Mucoromycota</taxon>
        <taxon>Mucoromycotina</taxon>
        <taxon>Mucoromycetes</taxon>
        <taxon>Mucorales</taxon>
        <taxon>Lichtheimiaceae</taxon>
        <taxon>Phascolomyces</taxon>
    </lineage>
</organism>
<dbReference type="InterPro" id="IPR001789">
    <property type="entry name" value="Sig_transdc_resp-reg_receiver"/>
</dbReference>
<accession>A0AAD5KXC7</accession>
<dbReference type="SUPFAM" id="SSF52172">
    <property type="entry name" value="CheY-like"/>
    <property type="match status" value="1"/>
</dbReference>
<keyword evidence="2" id="KW-0902">Two-component regulatory system</keyword>
<feature type="compositionally biased region" description="Basic residues" evidence="4">
    <location>
        <begin position="902"/>
        <end position="924"/>
    </location>
</feature>
<reference evidence="7" key="1">
    <citation type="journal article" date="2022" name="IScience">
        <title>Evolution of zygomycete secretomes and the origins of terrestrial fungal ecologies.</title>
        <authorList>
            <person name="Chang Y."/>
            <person name="Wang Y."/>
            <person name="Mondo S."/>
            <person name="Ahrendt S."/>
            <person name="Andreopoulos W."/>
            <person name="Barry K."/>
            <person name="Beard J."/>
            <person name="Benny G.L."/>
            <person name="Blankenship S."/>
            <person name="Bonito G."/>
            <person name="Cuomo C."/>
            <person name="Desiro A."/>
            <person name="Gervers K.A."/>
            <person name="Hundley H."/>
            <person name="Kuo A."/>
            <person name="LaButti K."/>
            <person name="Lang B.F."/>
            <person name="Lipzen A."/>
            <person name="O'Donnell K."/>
            <person name="Pangilinan J."/>
            <person name="Reynolds N."/>
            <person name="Sandor L."/>
            <person name="Smith M.E."/>
            <person name="Tsang A."/>
            <person name="Grigoriev I.V."/>
            <person name="Stajich J.E."/>
            <person name="Spatafora J.W."/>
        </authorList>
    </citation>
    <scope>NUCLEOTIDE SEQUENCE</scope>
    <source>
        <strain evidence="7">RSA 2281</strain>
    </source>
</reference>
<evidence type="ECO:0000256" key="2">
    <source>
        <dbReference type="ARBA" id="ARBA00023012"/>
    </source>
</evidence>
<feature type="region of interest" description="Disordered" evidence="4">
    <location>
        <begin position="759"/>
        <end position="931"/>
    </location>
</feature>
<feature type="compositionally biased region" description="Low complexity" evidence="4">
    <location>
        <begin position="580"/>
        <end position="600"/>
    </location>
</feature>
<feature type="domain" description="Histidine kinase" evidence="5">
    <location>
        <begin position="359"/>
        <end position="695"/>
    </location>
</feature>
<evidence type="ECO:0000256" key="4">
    <source>
        <dbReference type="SAM" id="MobiDB-lite"/>
    </source>
</evidence>
<feature type="modified residue" description="4-aspartylphosphate" evidence="3">
    <location>
        <position position="991"/>
    </location>
</feature>
<dbReference type="AlphaFoldDB" id="A0AAD5KXC7"/>
<dbReference type="InterPro" id="IPR036890">
    <property type="entry name" value="HATPase_C_sf"/>
</dbReference>
<dbReference type="SMART" id="SM00448">
    <property type="entry name" value="REC"/>
    <property type="match status" value="1"/>
</dbReference>
<dbReference type="CDD" id="cd16922">
    <property type="entry name" value="HATPase_EvgS-ArcB-TorS-like"/>
    <property type="match status" value="1"/>
</dbReference>
<evidence type="ECO:0000256" key="1">
    <source>
        <dbReference type="ARBA" id="ARBA00022553"/>
    </source>
</evidence>
<feature type="compositionally biased region" description="Polar residues" evidence="4">
    <location>
        <begin position="1168"/>
        <end position="1184"/>
    </location>
</feature>
<dbReference type="PROSITE" id="PS50110">
    <property type="entry name" value="RESPONSE_REGULATORY"/>
    <property type="match status" value="1"/>
</dbReference>
<feature type="region of interest" description="Disordered" evidence="4">
    <location>
        <begin position="1"/>
        <end position="57"/>
    </location>
</feature>
<dbReference type="CDD" id="cd17546">
    <property type="entry name" value="REC_hyHK_CKI1_RcsC-like"/>
    <property type="match status" value="1"/>
</dbReference>
<dbReference type="CDD" id="cd00082">
    <property type="entry name" value="HisKA"/>
    <property type="match status" value="1"/>
</dbReference>
<dbReference type="PROSITE" id="PS50109">
    <property type="entry name" value="HIS_KIN"/>
    <property type="match status" value="1"/>
</dbReference>
<dbReference type="SMART" id="SM00388">
    <property type="entry name" value="HisKA"/>
    <property type="match status" value="1"/>
</dbReference>
<evidence type="ECO:0000313" key="8">
    <source>
        <dbReference type="Proteomes" id="UP001209540"/>
    </source>
</evidence>
<feature type="region of interest" description="Disordered" evidence="4">
    <location>
        <begin position="1071"/>
        <end position="1184"/>
    </location>
</feature>
<feature type="compositionally biased region" description="Polar residues" evidence="4">
    <location>
        <begin position="810"/>
        <end position="843"/>
    </location>
</feature>
<feature type="compositionally biased region" description="Low complexity" evidence="4">
    <location>
        <begin position="1147"/>
        <end position="1157"/>
    </location>
</feature>
<feature type="compositionally biased region" description="Low complexity" evidence="4">
    <location>
        <begin position="46"/>
        <end position="57"/>
    </location>
</feature>
<feature type="compositionally biased region" description="Low complexity" evidence="4">
    <location>
        <begin position="761"/>
        <end position="787"/>
    </location>
</feature>
<dbReference type="GO" id="GO:0000155">
    <property type="term" value="F:phosphorelay sensor kinase activity"/>
    <property type="evidence" value="ECO:0007669"/>
    <property type="project" value="InterPro"/>
</dbReference>
<keyword evidence="1 3" id="KW-0597">Phosphoprotein</keyword>
<feature type="domain" description="Response regulatory" evidence="6">
    <location>
        <begin position="941"/>
        <end position="1072"/>
    </location>
</feature>
<dbReference type="Pfam" id="PF00072">
    <property type="entry name" value="Response_reg"/>
    <property type="match status" value="1"/>
</dbReference>
<dbReference type="InterPro" id="IPR003594">
    <property type="entry name" value="HATPase_dom"/>
</dbReference>
<dbReference type="PANTHER" id="PTHR45339:SF1">
    <property type="entry name" value="HYBRID SIGNAL TRANSDUCTION HISTIDINE KINASE J"/>
    <property type="match status" value="1"/>
</dbReference>
<dbReference type="Gene3D" id="3.30.565.10">
    <property type="entry name" value="Histidine kinase-like ATPase, C-terminal domain"/>
    <property type="match status" value="1"/>
</dbReference>
<keyword evidence="8" id="KW-1185">Reference proteome</keyword>
<dbReference type="Pfam" id="PF02518">
    <property type="entry name" value="HATPase_c"/>
    <property type="match status" value="1"/>
</dbReference>
<dbReference type="Pfam" id="PF00512">
    <property type="entry name" value="HisKA"/>
    <property type="match status" value="1"/>
</dbReference>
<dbReference type="SUPFAM" id="SSF55874">
    <property type="entry name" value="ATPase domain of HSP90 chaperone/DNA topoisomerase II/histidine kinase"/>
    <property type="match status" value="1"/>
</dbReference>
<dbReference type="EMBL" id="JAIXMP010000002">
    <property type="protein sequence ID" value="KAI9277190.1"/>
    <property type="molecule type" value="Genomic_DNA"/>
</dbReference>
<evidence type="ECO:0000259" key="6">
    <source>
        <dbReference type="PROSITE" id="PS50110"/>
    </source>
</evidence>
<dbReference type="Gene3D" id="3.40.50.2300">
    <property type="match status" value="1"/>
</dbReference>
<feature type="compositionally biased region" description="Polar residues" evidence="4">
    <location>
        <begin position="1"/>
        <end position="16"/>
    </location>
</feature>
<feature type="compositionally biased region" description="Polar residues" evidence="4">
    <location>
        <begin position="788"/>
        <end position="800"/>
    </location>
</feature>
<dbReference type="SUPFAM" id="SSF47384">
    <property type="entry name" value="Homodimeric domain of signal transducing histidine kinase"/>
    <property type="match status" value="1"/>
</dbReference>
<feature type="compositionally biased region" description="Low complexity" evidence="4">
    <location>
        <begin position="882"/>
        <end position="900"/>
    </location>
</feature>
<dbReference type="PANTHER" id="PTHR45339">
    <property type="entry name" value="HYBRID SIGNAL TRANSDUCTION HISTIDINE KINASE J"/>
    <property type="match status" value="1"/>
</dbReference>
<dbReference type="InterPro" id="IPR005467">
    <property type="entry name" value="His_kinase_dom"/>
</dbReference>
<sequence>MNVPTTPIPCSTGGQRQQLPPPLPQQHTNNTHNKPYPEFQLPPVMSSSSSSQQQLEQQQQEVIQRLYTNTFSYIGNEFMDAIVRELGHWTQTQAVMLLQFMTREEYKQLTQESSSSSSFSHEDTYSHSTIASTASAGRTIATVPVPSTSRERSPIQSTFTLSGSPPSLSNSDSTTTNNTLYDTTTPSSASSSHINSNNIHNNDKYLIVRSSFCSSQQQHHQPENYLPNTALKISAGQETPFAKTLRDSVCNIPERSFYGFSAFSSIQSFVGLRLDEDTPTHTTLSESSSHSSSKTVGVLCVMDSKPMDPRSMRFIEGILKATQPRLARELGRVIHEERLTRAKNAAKMDAENKIKFLADMSHEIRNPMNAVIALTDLLLRERASLNTEQTEHLEVIQTSGHHLLTVINDILDISKINHDPKFKLESRRFSLRKCMKDALNMARHQASMSQPGKIVHVTEYPAEMNDHIPLRQMIDELEKSNFLPSNRTENKTRLQLLWRIDPDVPDILMGDTMRLTQVMLNLCSNAVKFTKDGGVRVRIKRCMPTPARPLEQEDPSTQTSLKRRYDAKIETMWSRAMRRTSSNDGNSNNNTTTTTTTTITAGGYSDDENDESRSLEKAILEISVTDTGIGIPADRLPRLFKSFSQIDISTARRYGGTGLGLAITSTLVNHMGGCLWVESEQEVGSCFALTLPLTIASSKGHHHHHSLSTAAGSGMGSIDDTAGLESASNSSILASPDSPGLSEAEYNLSINSALEEEEECISVSSSDVIHPTATTNPTSASSPISSPQMNTSQEPSQWNIFTPPLRSPATEPSQFTAPSYQALSKNNNAPKPIPESNTSSTSPDLPMDISSCNGGGNATQRTMTSDEQNKTHHPHPHPLNYSHSFSSPKSESSTSENNPSRITRHSSFRQSYHHHHHHHHHKKSTATDNNEENIAMMYPIKIMLAEDNVLNQKIATSILKRLGYHDVMVANNGCEVLELMRKVKFDVIFMDLYMPDMDGLEATRAIVSERESGPSSQSRNRPLLNVTDVYIIALTASASRQDRQICIDAGMNDFISKPFTIMEMKASLKNCVSKRKRRRKQEDQHHHHPHHQHQHHQQHDRYFQQQQQQQSKDDPMIGVEHTTTTTATSSSSTNINGGDVVNEFNISTSNSSSGSDENGNHSGDDHNIPSTSGRRTITSSKAAV</sequence>
<feature type="compositionally biased region" description="Basic residues" evidence="4">
    <location>
        <begin position="1086"/>
        <end position="1096"/>
    </location>
</feature>
<evidence type="ECO:0000256" key="3">
    <source>
        <dbReference type="PROSITE-ProRule" id="PRU00169"/>
    </source>
</evidence>
<evidence type="ECO:0000313" key="7">
    <source>
        <dbReference type="EMBL" id="KAI9277190.1"/>
    </source>
</evidence>
<evidence type="ECO:0008006" key="9">
    <source>
        <dbReference type="Google" id="ProtNLM"/>
    </source>
</evidence>
<dbReference type="Proteomes" id="UP001209540">
    <property type="component" value="Unassembled WGS sequence"/>
</dbReference>